<sequence length="345" mass="41188">MIEKSYKDGGFKAERRSFHIYCTVCDSLAFIRENTIDCANDHLKKCITKRCSKSIQKNTKKGGVLSRKNISSLSSNEVDVIFMSYSEYPSRGYRIYNTDYEFRERIAYSLFNSAKIIQRAWRAFKLRPETWVKRVWNMVRNDGTPDRKKYLGIFSLVERRINPQNQEEYDLYIDEYVNCLKKAFNKNLAQKYIKEYLAERTTGYKEYNYYYSSNWVEMKKYQLYNRLNAVVYIVTFIKLHQQGYRIVTFGDWSHMLKCLANPEYHHISKVNNNIVVNFIKSSEYARYMCEKAGKHYPCDSLEINYFKSEYSTIIEGNFIIIDFSDFNNNCEYVQRVFQVLNSLLK</sequence>
<evidence type="ECO:0000313" key="1">
    <source>
        <dbReference type="EMBL" id="RIA79900.1"/>
    </source>
</evidence>
<protein>
    <submittedName>
        <fullName evidence="1">Uncharacterized protein</fullName>
    </submittedName>
</protein>
<comment type="caution">
    <text evidence="1">The sequence shown here is derived from an EMBL/GenBank/DDBJ whole genome shotgun (WGS) entry which is preliminary data.</text>
</comment>
<name>A0A397S087_9GLOM</name>
<keyword evidence="2" id="KW-1185">Reference proteome</keyword>
<organism evidence="1 2">
    <name type="scientific">Glomus cerebriforme</name>
    <dbReference type="NCBI Taxonomy" id="658196"/>
    <lineage>
        <taxon>Eukaryota</taxon>
        <taxon>Fungi</taxon>
        <taxon>Fungi incertae sedis</taxon>
        <taxon>Mucoromycota</taxon>
        <taxon>Glomeromycotina</taxon>
        <taxon>Glomeromycetes</taxon>
        <taxon>Glomerales</taxon>
        <taxon>Glomeraceae</taxon>
        <taxon>Glomus</taxon>
    </lineage>
</organism>
<dbReference type="OrthoDB" id="2379259at2759"/>
<reference evidence="1 2" key="1">
    <citation type="submission" date="2018-06" db="EMBL/GenBank/DDBJ databases">
        <title>Comparative genomics reveals the genomic features of Rhizophagus irregularis, R. cerebriforme, R. diaphanum and Gigaspora rosea, and their symbiotic lifestyle signature.</title>
        <authorList>
            <person name="Morin E."/>
            <person name="San Clemente H."/>
            <person name="Chen E.C.H."/>
            <person name="De La Providencia I."/>
            <person name="Hainaut M."/>
            <person name="Kuo A."/>
            <person name="Kohler A."/>
            <person name="Murat C."/>
            <person name="Tang N."/>
            <person name="Roy S."/>
            <person name="Loubradou J."/>
            <person name="Henrissat B."/>
            <person name="Grigoriev I.V."/>
            <person name="Corradi N."/>
            <person name="Roux C."/>
            <person name="Martin F.M."/>
        </authorList>
    </citation>
    <scope>NUCLEOTIDE SEQUENCE [LARGE SCALE GENOMIC DNA]</scope>
    <source>
        <strain evidence="1 2">DAOM 227022</strain>
    </source>
</reference>
<accession>A0A397S087</accession>
<evidence type="ECO:0000313" key="2">
    <source>
        <dbReference type="Proteomes" id="UP000265703"/>
    </source>
</evidence>
<dbReference type="EMBL" id="QKYT01001104">
    <property type="protein sequence ID" value="RIA79900.1"/>
    <property type="molecule type" value="Genomic_DNA"/>
</dbReference>
<proteinExistence type="predicted"/>
<gene>
    <name evidence="1" type="ORF">C1645_745616</name>
</gene>
<dbReference type="Proteomes" id="UP000265703">
    <property type="component" value="Unassembled WGS sequence"/>
</dbReference>
<dbReference type="AlphaFoldDB" id="A0A397S087"/>